<keyword evidence="4" id="KW-1185">Reference proteome</keyword>
<dbReference type="AlphaFoldDB" id="D5VUB6"/>
<dbReference type="SUPFAM" id="SSF55681">
    <property type="entry name" value="Class II aaRS and biotin synthetases"/>
    <property type="match status" value="1"/>
</dbReference>
<dbReference type="GO" id="GO:0004077">
    <property type="term" value="F:biotin--[biotin carboxyl-carrier protein] ligase activity"/>
    <property type="evidence" value="ECO:0007669"/>
    <property type="project" value="InterPro"/>
</dbReference>
<sequence>MKIIKLKEVDSTNEYAKKLIDEGESNFLVIADKQYRGKGRLGRTWLSKPGGLYFSIVLENKFSYIFPILIPILIIKAIDVDAKIKFPNDIVYKGKKLSGILIEHYKDKIIVGIGINVENDLEGLDVAISLKEIKGEVKKEEIFNNFLNLFLEYYKKLLSGEIREEEILKEYKKLSETIGRYVKLTLPNEEVRGTVFDIDFEGISLATEEGIRKFPIGDVKNLR</sequence>
<evidence type="ECO:0000313" key="4">
    <source>
        <dbReference type="Proteomes" id="UP000002061"/>
    </source>
</evidence>
<dbReference type="InterPro" id="IPR004408">
    <property type="entry name" value="Biotin_CoA_COase_ligase"/>
</dbReference>
<dbReference type="InterPro" id="IPR004143">
    <property type="entry name" value="BPL_LPL_catalytic"/>
</dbReference>
<dbReference type="EMBL" id="CP002009">
    <property type="protein sequence ID" value="ADG12728.1"/>
    <property type="molecule type" value="Genomic_DNA"/>
</dbReference>
<reference evidence="3" key="1">
    <citation type="submission" date="2010-04" db="EMBL/GenBank/DDBJ databases">
        <title>Complete sequence of Methanocaldococcus infernus ME.</title>
        <authorList>
            <consortium name="US DOE Joint Genome Institute"/>
            <person name="Lucas S."/>
            <person name="Copeland A."/>
            <person name="Lapidus A."/>
            <person name="Cheng J.-F."/>
            <person name="Bruce D."/>
            <person name="Goodwin L."/>
            <person name="Pitluck S."/>
            <person name="Munk A.C."/>
            <person name="Detter J.C."/>
            <person name="Han C."/>
            <person name="Tapia R."/>
            <person name="Land M."/>
            <person name="Hauser L."/>
            <person name="Kyrpides N."/>
            <person name="Mikhailova N."/>
            <person name="Sieprawska-Lupa M."/>
            <person name="Whitman W.B."/>
            <person name="Woyke T."/>
        </authorList>
    </citation>
    <scope>NUCLEOTIDE SEQUENCE [LARGE SCALE GENOMIC DNA]</scope>
    <source>
        <strain evidence="3">ME</strain>
    </source>
</reference>
<gene>
    <name evidence="3" type="ordered locus">Metin_0056</name>
</gene>
<dbReference type="PROSITE" id="PS51733">
    <property type="entry name" value="BPL_LPL_CATALYTIC"/>
    <property type="match status" value="1"/>
</dbReference>
<dbReference type="Gene3D" id="2.30.30.100">
    <property type="match status" value="1"/>
</dbReference>
<keyword evidence="1 3" id="KW-0436">Ligase</keyword>
<dbReference type="HOGENOM" id="CLU_051096_3_1_2"/>
<feature type="domain" description="BPL/LPL catalytic" evidence="2">
    <location>
        <begin position="1"/>
        <end position="158"/>
    </location>
</feature>
<protein>
    <submittedName>
        <fullName evidence="3">Biotin/acetyl-CoA-carboxylase ligase</fullName>
    </submittedName>
</protein>
<dbReference type="RefSeq" id="WP_013099474.1">
    <property type="nucleotide sequence ID" value="NC_014122.1"/>
</dbReference>
<dbReference type="STRING" id="573063.Metin_0056"/>
<dbReference type="PANTHER" id="PTHR12835:SF5">
    <property type="entry name" value="BIOTIN--PROTEIN LIGASE"/>
    <property type="match status" value="1"/>
</dbReference>
<dbReference type="PANTHER" id="PTHR12835">
    <property type="entry name" value="BIOTIN PROTEIN LIGASE"/>
    <property type="match status" value="1"/>
</dbReference>
<accession>D5VUB6</accession>
<dbReference type="Proteomes" id="UP000002061">
    <property type="component" value="Chromosome"/>
</dbReference>
<evidence type="ECO:0000256" key="1">
    <source>
        <dbReference type="ARBA" id="ARBA00022598"/>
    </source>
</evidence>
<dbReference type="InterPro" id="IPR045864">
    <property type="entry name" value="aa-tRNA-synth_II/BPL/LPL"/>
</dbReference>
<dbReference type="Pfam" id="PF03099">
    <property type="entry name" value="BPL_LplA_LipB"/>
    <property type="match status" value="1"/>
</dbReference>
<dbReference type="InterPro" id="IPR003142">
    <property type="entry name" value="BPL_C"/>
</dbReference>
<dbReference type="OrthoDB" id="46252at2157"/>
<evidence type="ECO:0000259" key="2">
    <source>
        <dbReference type="PROSITE" id="PS51733"/>
    </source>
</evidence>
<dbReference type="CDD" id="cd16442">
    <property type="entry name" value="BPL"/>
    <property type="match status" value="1"/>
</dbReference>
<dbReference type="Pfam" id="PF02237">
    <property type="entry name" value="BPL_C"/>
    <property type="match status" value="1"/>
</dbReference>
<dbReference type="KEGG" id="mif:Metin_0056"/>
<organism evidence="3 4">
    <name type="scientific">Methanocaldococcus infernus (strain DSM 11812 / JCM 15783 / ME)</name>
    <dbReference type="NCBI Taxonomy" id="573063"/>
    <lineage>
        <taxon>Archaea</taxon>
        <taxon>Methanobacteriati</taxon>
        <taxon>Methanobacteriota</taxon>
        <taxon>Methanomada group</taxon>
        <taxon>Methanococci</taxon>
        <taxon>Methanococcales</taxon>
        <taxon>Methanocaldococcaceae</taxon>
        <taxon>Methanocaldococcus</taxon>
    </lineage>
</organism>
<name>D5VUB6_METIM</name>
<dbReference type="eggNOG" id="arCOG01940">
    <property type="taxonomic scope" value="Archaea"/>
</dbReference>
<dbReference type="GeneID" id="9131055"/>
<proteinExistence type="predicted"/>
<evidence type="ECO:0000313" key="3">
    <source>
        <dbReference type="EMBL" id="ADG12728.1"/>
    </source>
</evidence>
<dbReference type="NCBIfam" id="TIGR00121">
    <property type="entry name" value="birA_ligase"/>
    <property type="match status" value="1"/>
</dbReference>
<dbReference type="GO" id="GO:0005737">
    <property type="term" value="C:cytoplasm"/>
    <property type="evidence" value="ECO:0007669"/>
    <property type="project" value="TreeGrafter"/>
</dbReference>
<dbReference type="Gene3D" id="3.30.930.10">
    <property type="entry name" value="Bira Bifunctional Protein, Domain 2"/>
    <property type="match status" value="1"/>
</dbReference>